<keyword evidence="3" id="KW-1185">Reference proteome</keyword>
<evidence type="ECO:0000256" key="1">
    <source>
        <dbReference type="SAM" id="MobiDB-lite"/>
    </source>
</evidence>
<comment type="caution">
    <text evidence="2">The sequence shown here is derived from an EMBL/GenBank/DDBJ whole genome shotgun (WGS) entry which is preliminary data.</text>
</comment>
<reference evidence="2 3" key="1">
    <citation type="journal article" date="2021" name="Plant Biotechnol. J.">
        <title>Multi-omics assisted identification of the key and species-specific regulatory components of drought-tolerant mechanisms in Gossypium stocksii.</title>
        <authorList>
            <person name="Yu D."/>
            <person name="Ke L."/>
            <person name="Zhang D."/>
            <person name="Wu Y."/>
            <person name="Sun Y."/>
            <person name="Mei J."/>
            <person name="Sun J."/>
            <person name="Sun Y."/>
        </authorList>
    </citation>
    <scope>NUCLEOTIDE SEQUENCE [LARGE SCALE GENOMIC DNA]</scope>
    <source>
        <strain evidence="3">cv. E1</strain>
        <tissue evidence="2">Leaf</tissue>
    </source>
</reference>
<gene>
    <name evidence="2" type="ORF">J1N35_042842</name>
</gene>
<protein>
    <submittedName>
        <fullName evidence="2">Uncharacterized protein</fullName>
    </submittedName>
</protein>
<feature type="region of interest" description="Disordered" evidence="1">
    <location>
        <begin position="79"/>
        <end position="99"/>
    </location>
</feature>
<name>A0A9D3ZEV2_9ROSI</name>
<dbReference type="AlphaFoldDB" id="A0A9D3ZEV2"/>
<organism evidence="2 3">
    <name type="scientific">Gossypium stocksii</name>
    <dbReference type="NCBI Taxonomy" id="47602"/>
    <lineage>
        <taxon>Eukaryota</taxon>
        <taxon>Viridiplantae</taxon>
        <taxon>Streptophyta</taxon>
        <taxon>Embryophyta</taxon>
        <taxon>Tracheophyta</taxon>
        <taxon>Spermatophyta</taxon>
        <taxon>Magnoliopsida</taxon>
        <taxon>eudicotyledons</taxon>
        <taxon>Gunneridae</taxon>
        <taxon>Pentapetalae</taxon>
        <taxon>rosids</taxon>
        <taxon>malvids</taxon>
        <taxon>Malvales</taxon>
        <taxon>Malvaceae</taxon>
        <taxon>Malvoideae</taxon>
        <taxon>Gossypium</taxon>
    </lineage>
</organism>
<dbReference type="Proteomes" id="UP000828251">
    <property type="component" value="Unassembled WGS sequence"/>
</dbReference>
<dbReference type="OrthoDB" id="1933825at2759"/>
<dbReference type="EMBL" id="JAIQCV010000013">
    <property type="protein sequence ID" value="KAH1030668.1"/>
    <property type="molecule type" value="Genomic_DNA"/>
</dbReference>
<sequence>MHETDESYSELPKKVLFFHNPKSLFKVLHQIHVKLISSPNLYQKQWNERTIFHKLIGAKINMESATKITVKVIKKIKKKMKPNQAENSKRLNTTAASNQ</sequence>
<proteinExistence type="predicted"/>
<evidence type="ECO:0000313" key="3">
    <source>
        <dbReference type="Proteomes" id="UP000828251"/>
    </source>
</evidence>
<feature type="compositionally biased region" description="Polar residues" evidence="1">
    <location>
        <begin position="84"/>
        <end position="99"/>
    </location>
</feature>
<evidence type="ECO:0000313" key="2">
    <source>
        <dbReference type="EMBL" id="KAH1030668.1"/>
    </source>
</evidence>
<accession>A0A9D3ZEV2</accession>